<dbReference type="Proteomes" id="UP000288812">
    <property type="component" value="Unassembled WGS sequence"/>
</dbReference>
<reference evidence="4 5" key="1">
    <citation type="submission" date="2018-11" db="EMBL/GenBank/DDBJ databases">
        <title>Genome sequencing and assembly of Anaerosphaera sp. nov., GS7-6-2.</title>
        <authorList>
            <person name="Rettenmaier R."/>
            <person name="Liebl W."/>
            <person name="Zverlov V."/>
        </authorList>
    </citation>
    <scope>NUCLEOTIDE SEQUENCE [LARGE SCALE GENOMIC DNA]</scope>
    <source>
        <strain evidence="4 5">GS7-6-2</strain>
    </source>
</reference>
<dbReference type="Gene3D" id="1.25.40.10">
    <property type="entry name" value="Tetratricopeptide repeat domain"/>
    <property type="match status" value="1"/>
</dbReference>
<proteinExistence type="predicted"/>
<keyword evidence="2" id="KW-0812">Transmembrane</keyword>
<dbReference type="Gene3D" id="2.30.30.40">
    <property type="entry name" value="SH3 Domains"/>
    <property type="match status" value="1"/>
</dbReference>
<dbReference type="AlphaFoldDB" id="A0A437S964"/>
<dbReference type="SUPFAM" id="SSF48452">
    <property type="entry name" value="TPR-like"/>
    <property type="match status" value="1"/>
</dbReference>
<protein>
    <submittedName>
        <fullName evidence="4">SH3 domain-containing protein</fullName>
    </submittedName>
</protein>
<dbReference type="InterPro" id="IPR003646">
    <property type="entry name" value="SH3-like_bac-type"/>
</dbReference>
<dbReference type="InterPro" id="IPR011990">
    <property type="entry name" value="TPR-like_helical_dom_sf"/>
</dbReference>
<evidence type="ECO:0000259" key="3">
    <source>
        <dbReference type="Pfam" id="PF08239"/>
    </source>
</evidence>
<name>A0A437S964_9FIRM</name>
<keyword evidence="2" id="KW-1133">Transmembrane helix</keyword>
<feature type="coiled-coil region" evidence="1">
    <location>
        <begin position="413"/>
        <end position="479"/>
    </location>
</feature>
<organism evidence="4 5">
    <name type="scientific">Anaerosphaera multitolerans</name>
    <dbReference type="NCBI Taxonomy" id="2487351"/>
    <lineage>
        <taxon>Bacteria</taxon>
        <taxon>Bacillati</taxon>
        <taxon>Bacillota</taxon>
        <taxon>Tissierellia</taxon>
        <taxon>Tissierellales</taxon>
        <taxon>Peptoniphilaceae</taxon>
        <taxon>Anaerosphaera</taxon>
    </lineage>
</organism>
<feature type="transmembrane region" description="Helical" evidence="2">
    <location>
        <begin position="258"/>
        <end position="276"/>
    </location>
</feature>
<gene>
    <name evidence="4" type="ORF">EF514_00135</name>
</gene>
<dbReference type="Pfam" id="PF08239">
    <property type="entry name" value="SH3_3"/>
    <property type="match status" value="1"/>
</dbReference>
<dbReference type="OrthoDB" id="1758253at2"/>
<keyword evidence="5" id="KW-1185">Reference proteome</keyword>
<dbReference type="EMBL" id="RLIH01000001">
    <property type="protein sequence ID" value="RVU55660.1"/>
    <property type="molecule type" value="Genomic_DNA"/>
</dbReference>
<accession>A0A437S964</accession>
<comment type="caution">
    <text evidence="4">The sequence shown here is derived from an EMBL/GenBank/DDBJ whole genome shotgun (WGS) entry which is preliminary data.</text>
</comment>
<sequence>MCMDSNFQTLPTNVSLIPNQPLQIIRAEITSDLNLAIDLINISSKPISRVIFAVVYKDEHNNYLFNATEVYYDIKNLDIPPKKIYFLNPFSIDERFKEARGIDIRIKELYYSDSDSLILNTKDEKQFTLPLISETKSEKMKTLFGPEIISYGENFMNGWRCVCGFFNKKENEECSFCGRNKNFVLNNLTEPLINMKLLNVLSNTEDDKPEEASMASHLTQTHLTKVAPTTTSLSETRINESTEEGLEEKSIFSVLTKVIYRSIIALLLVVVLIFAFQISKSLLSNRDISNAKTLISQGKYEDALKVLNKIENEKLQDEVQAEIEKTQKLMESQRYFDLGNSLILQDKYIEAIKNFNKVSSEDSINFASSQDKIEELEKIILNKANTEYTNGNYEKALSMVNEYLAAVPESANATNLKNQIIGTQSEEEKTEEEELISGSLIDEEAVELDKNRAEMTKKAEALLNTFQKVVAEKANLRAEPSTDAKIITVLPTDSDLYIQETQIEGSERIWCKVEAEDAKTGEIFHGWISNILMEE</sequence>
<evidence type="ECO:0000313" key="5">
    <source>
        <dbReference type="Proteomes" id="UP000288812"/>
    </source>
</evidence>
<feature type="domain" description="SH3b" evidence="3">
    <location>
        <begin position="474"/>
        <end position="530"/>
    </location>
</feature>
<evidence type="ECO:0000256" key="2">
    <source>
        <dbReference type="SAM" id="Phobius"/>
    </source>
</evidence>
<keyword evidence="2" id="KW-0472">Membrane</keyword>
<evidence type="ECO:0000256" key="1">
    <source>
        <dbReference type="SAM" id="Coils"/>
    </source>
</evidence>
<keyword evidence="1" id="KW-0175">Coiled coil</keyword>
<evidence type="ECO:0000313" key="4">
    <source>
        <dbReference type="EMBL" id="RVU55660.1"/>
    </source>
</evidence>